<dbReference type="EMBL" id="GGFM01010403">
    <property type="protein sequence ID" value="MBW31154.1"/>
    <property type="molecule type" value="Transcribed_RNA"/>
</dbReference>
<reference evidence="2" key="1">
    <citation type="submission" date="2018-01" db="EMBL/GenBank/DDBJ databases">
        <title>An insight into the sialome of Amazonian anophelines.</title>
        <authorList>
            <person name="Ribeiro J.M."/>
            <person name="Scarpassa V."/>
            <person name="Calvo E."/>
        </authorList>
    </citation>
    <scope>NUCLEOTIDE SEQUENCE</scope>
    <source>
        <tissue evidence="2">Salivary glands</tissue>
    </source>
</reference>
<evidence type="ECO:0000313" key="2">
    <source>
        <dbReference type="EMBL" id="MBW31154.1"/>
    </source>
</evidence>
<name>A0A2M3ZRG6_9DIPT</name>
<feature type="chain" id="PRO_5014675911" evidence="1">
    <location>
        <begin position="20"/>
        <end position="76"/>
    </location>
</feature>
<sequence length="76" mass="8632">MVRWRWVYLLGTLLSMKLANRTSRSLSPPQSCVASVTCTLLYTLNHSGWWFICSAFSATALMNAQAWLKSANRYSL</sequence>
<evidence type="ECO:0000256" key="1">
    <source>
        <dbReference type="SAM" id="SignalP"/>
    </source>
</evidence>
<accession>A0A2M3ZRG6</accession>
<proteinExistence type="predicted"/>
<keyword evidence="1" id="KW-0732">Signal</keyword>
<organism evidence="2">
    <name type="scientific">Anopheles braziliensis</name>
    <dbReference type="NCBI Taxonomy" id="58242"/>
    <lineage>
        <taxon>Eukaryota</taxon>
        <taxon>Metazoa</taxon>
        <taxon>Ecdysozoa</taxon>
        <taxon>Arthropoda</taxon>
        <taxon>Hexapoda</taxon>
        <taxon>Insecta</taxon>
        <taxon>Pterygota</taxon>
        <taxon>Neoptera</taxon>
        <taxon>Endopterygota</taxon>
        <taxon>Diptera</taxon>
        <taxon>Nematocera</taxon>
        <taxon>Culicoidea</taxon>
        <taxon>Culicidae</taxon>
        <taxon>Anophelinae</taxon>
        <taxon>Anopheles</taxon>
    </lineage>
</organism>
<dbReference type="AlphaFoldDB" id="A0A2M3ZRG6"/>
<protein>
    <submittedName>
        <fullName evidence="2">Putative secreted peptide</fullName>
    </submittedName>
</protein>
<feature type="signal peptide" evidence="1">
    <location>
        <begin position="1"/>
        <end position="19"/>
    </location>
</feature>